<keyword evidence="1" id="KW-0547">Nucleotide-binding</keyword>
<dbReference type="Proteomes" id="UP001443914">
    <property type="component" value="Unassembled WGS sequence"/>
</dbReference>
<dbReference type="AlphaFoldDB" id="A0AAW1M6I8"/>
<dbReference type="InterPro" id="IPR029047">
    <property type="entry name" value="HSP70_peptide-bd_sf"/>
</dbReference>
<dbReference type="Pfam" id="PF00012">
    <property type="entry name" value="HSP70"/>
    <property type="match status" value="1"/>
</dbReference>
<evidence type="ECO:0000256" key="1">
    <source>
        <dbReference type="ARBA" id="ARBA00022741"/>
    </source>
</evidence>
<proteinExistence type="predicted"/>
<comment type="caution">
    <text evidence="3">The sequence shown here is derived from an EMBL/GenBank/DDBJ whole genome shotgun (WGS) entry which is preliminary data.</text>
</comment>
<dbReference type="SUPFAM" id="SSF100920">
    <property type="entry name" value="Heat shock protein 70kD (HSP70), peptide-binding domain"/>
    <property type="match status" value="1"/>
</dbReference>
<gene>
    <name evidence="3" type="ORF">RND81_03G075900</name>
</gene>
<dbReference type="Gene3D" id="2.60.34.10">
    <property type="entry name" value="Substrate Binding Domain Of DNAk, Chain A, domain 1"/>
    <property type="match status" value="1"/>
</dbReference>
<evidence type="ECO:0000313" key="3">
    <source>
        <dbReference type="EMBL" id="KAK9741014.1"/>
    </source>
</evidence>
<dbReference type="GO" id="GO:0140662">
    <property type="term" value="F:ATP-dependent protein folding chaperone"/>
    <property type="evidence" value="ECO:0007669"/>
    <property type="project" value="InterPro"/>
</dbReference>
<dbReference type="InterPro" id="IPR013126">
    <property type="entry name" value="Hsp_70_fam"/>
</dbReference>
<dbReference type="PANTHER" id="PTHR19375">
    <property type="entry name" value="HEAT SHOCK PROTEIN 70KDA"/>
    <property type="match status" value="1"/>
</dbReference>
<name>A0AAW1M6I8_SAPOF</name>
<keyword evidence="4" id="KW-1185">Reference proteome</keyword>
<reference evidence="3" key="1">
    <citation type="submission" date="2024-03" db="EMBL/GenBank/DDBJ databases">
        <title>WGS assembly of Saponaria officinalis var. Norfolk2.</title>
        <authorList>
            <person name="Jenkins J."/>
            <person name="Shu S."/>
            <person name="Grimwood J."/>
            <person name="Barry K."/>
            <person name="Goodstein D."/>
            <person name="Schmutz J."/>
            <person name="Leebens-Mack J."/>
            <person name="Osbourn A."/>
        </authorList>
    </citation>
    <scope>NUCLEOTIDE SEQUENCE [LARGE SCALE GENOMIC DNA]</scope>
    <source>
        <strain evidence="3">JIC</strain>
    </source>
</reference>
<dbReference type="EMBL" id="JBDFQZ010000003">
    <property type="protein sequence ID" value="KAK9741014.1"/>
    <property type="molecule type" value="Genomic_DNA"/>
</dbReference>
<evidence type="ECO:0000313" key="4">
    <source>
        <dbReference type="Proteomes" id="UP001443914"/>
    </source>
</evidence>
<accession>A0AAW1M6I8</accession>
<evidence type="ECO:0000256" key="2">
    <source>
        <dbReference type="ARBA" id="ARBA00022840"/>
    </source>
</evidence>
<organism evidence="3 4">
    <name type="scientific">Saponaria officinalis</name>
    <name type="common">Common soapwort</name>
    <name type="synonym">Lychnis saponaria</name>
    <dbReference type="NCBI Taxonomy" id="3572"/>
    <lineage>
        <taxon>Eukaryota</taxon>
        <taxon>Viridiplantae</taxon>
        <taxon>Streptophyta</taxon>
        <taxon>Embryophyta</taxon>
        <taxon>Tracheophyta</taxon>
        <taxon>Spermatophyta</taxon>
        <taxon>Magnoliopsida</taxon>
        <taxon>eudicotyledons</taxon>
        <taxon>Gunneridae</taxon>
        <taxon>Pentapetalae</taxon>
        <taxon>Caryophyllales</taxon>
        <taxon>Caryophyllaceae</taxon>
        <taxon>Caryophylleae</taxon>
        <taxon>Saponaria</taxon>
    </lineage>
</organism>
<sequence>MAEDNHFLGKFQIHGFPPAPQYETKFDVCFDIDVNGILNVSTVELGTQLRNQISIVSDHGRLPKEEIQRMINEAEGFKAEDEEYRRSLEAKTLSRRALVQHLSKKPLIRNLLDSRTGFLVKEIIDFSKLVS</sequence>
<protein>
    <submittedName>
        <fullName evidence="3">Uncharacterized protein</fullName>
    </submittedName>
</protein>
<keyword evidence="2" id="KW-0067">ATP-binding</keyword>
<dbReference type="GO" id="GO:0005524">
    <property type="term" value="F:ATP binding"/>
    <property type="evidence" value="ECO:0007669"/>
    <property type="project" value="UniProtKB-KW"/>
</dbReference>